<keyword evidence="4 7" id="KW-0418">Kinase</keyword>
<sequence>MSRSTRPLILALDLGTSGAKAALIDVNGDLLAHASSPYDTHVGHDGAITQEPGEWLRAAREAIVLVGADAGDAVMSRIAGLGLTGQMQDLVLLPAATPTAPEQMAALGEAILYADARAQAEADEISRAVGSWDTTCGNIQGATSPAAMWLRLSRTGDPRLASTRRVVFGPAAYLAWALGLGAWCDQTTATTTGIARRDGSGWLSEVCAAADLPPRVLPALAGEGVAGLGTLTAMAGELIGLPAGIPVVLAPGDAGTTTLGTVGATLESPYAYLGSSGWVGALAPFRSTLPAATRHCLAVPYAAGAQTPGGSGTASLVIAALASAGATAQWGRDVVLGGASAQQADAAMDAWERDHGRVPTGLLTLPGLGGERFPVRSEELAGAIIGIRPTTDAATLYRGLLEGIAFGLRHALDDIAGDDRESLRTLPITGGGAESEPWRRLLADIIGVAITHVPGADATLIGCALATAHALGLSHRIAPIAARVDAQVTAPDPDASAAYANLAVRHRQLYTAVEAL</sequence>
<dbReference type="Pfam" id="PF00370">
    <property type="entry name" value="FGGY_N"/>
    <property type="match status" value="1"/>
</dbReference>
<keyword evidence="3" id="KW-0808">Transferase</keyword>
<feature type="domain" description="Carbohydrate kinase FGGY C-terminal" evidence="6">
    <location>
        <begin position="292"/>
        <end position="470"/>
    </location>
</feature>
<keyword evidence="8" id="KW-1185">Reference proteome</keyword>
<evidence type="ECO:0000259" key="5">
    <source>
        <dbReference type="Pfam" id="PF00370"/>
    </source>
</evidence>
<dbReference type="PANTHER" id="PTHR43095:SF5">
    <property type="entry name" value="XYLULOSE KINASE"/>
    <property type="match status" value="1"/>
</dbReference>
<dbReference type="InterPro" id="IPR018484">
    <property type="entry name" value="FGGY_N"/>
</dbReference>
<accession>A0A8I0KQ89</accession>
<evidence type="ECO:0000256" key="3">
    <source>
        <dbReference type="ARBA" id="ARBA00022679"/>
    </source>
</evidence>
<keyword evidence="2" id="KW-0119">Carbohydrate metabolism</keyword>
<dbReference type="GO" id="GO:0042732">
    <property type="term" value="P:D-xylose metabolic process"/>
    <property type="evidence" value="ECO:0007669"/>
    <property type="project" value="UniProtKB-KW"/>
</dbReference>
<evidence type="ECO:0000313" key="8">
    <source>
        <dbReference type="Proteomes" id="UP000627538"/>
    </source>
</evidence>
<dbReference type="Proteomes" id="UP000627538">
    <property type="component" value="Unassembled WGS sequence"/>
</dbReference>
<feature type="domain" description="Carbohydrate kinase FGGY N-terminal" evidence="5">
    <location>
        <begin position="9"/>
        <end position="260"/>
    </location>
</feature>
<comment type="caution">
    <text evidence="7">The sequence shown here is derived from an EMBL/GenBank/DDBJ whole genome shotgun (WGS) entry which is preliminary data.</text>
</comment>
<dbReference type="GO" id="GO:0016301">
    <property type="term" value="F:kinase activity"/>
    <property type="evidence" value="ECO:0007669"/>
    <property type="project" value="UniProtKB-KW"/>
</dbReference>
<evidence type="ECO:0000256" key="4">
    <source>
        <dbReference type="ARBA" id="ARBA00022777"/>
    </source>
</evidence>
<dbReference type="InterPro" id="IPR050406">
    <property type="entry name" value="FGGY_Carb_Kinase"/>
</dbReference>
<dbReference type="InterPro" id="IPR043129">
    <property type="entry name" value="ATPase_NBD"/>
</dbReference>
<dbReference type="RefSeq" id="WP_191071745.1">
    <property type="nucleotide sequence ID" value="NZ_CP060506.1"/>
</dbReference>
<proteinExistence type="inferred from homology"/>
<dbReference type="EMBL" id="JACRUO010000001">
    <property type="protein sequence ID" value="MBD3689720.1"/>
    <property type="molecule type" value="Genomic_DNA"/>
</dbReference>
<dbReference type="InterPro" id="IPR000577">
    <property type="entry name" value="Carb_kinase_FGGY"/>
</dbReference>
<name>A0A8I0KQ89_9ACTO</name>
<organism evidence="7 8">
    <name type="scientific">Nanchangia anserum</name>
    <dbReference type="NCBI Taxonomy" id="2692125"/>
    <lineage>
        <taxon>Bacteria</taxon>
        <taxon>Bacillati</taxon>
        <taxon>Actinomycetota</taxon>
        <taxon>Actinomycetes</taxon>
        <taxon>Actinomycetales</taxon>
        <taxon>Actinomycetaceae</taxon>
        <taxon>Nanchangia</taxon>
    </lineage>
</organism>
<dbReference type="PANTHER" id="PTHR43095">
    <property type="entry name" value="SUGAR KINASE"/>
    <property type="match status" value="1"/>
</dbReference>
<keyword evidence="2" id="KW-0859">Xylose metabolism</keyword>
<dbReference type="PIRSF" id="PIRSF000538">
    <property type="entry name" value="GlpK"/>
    <property type="match status" value="1"/>
</dbReference>
<evidence type="ECO:0000256" key="2">
    <source>
        <dbReference type="ARBA" id="ARBA00022629"/>
    </source>
</evidence>
<evidence type="ECO:0000256" key="1">
    <source>
        <dbReference type="ARBA" id="ARBA00009156"/>
    </source>
</evidence>
<protein>
    <submittedName>
        <fullName evidence="7">Sugar kinase</fullName>
    </submittedName>
</protein>
<dbReference type="InterPro" id="IPR018485">
    <property type="entry name" value="FGGY_C"/>
</dbReference>
<dbReference type="AlphaFoldDB" id="A0A8I0KQ89"/>
<comment type="similarity">
    <text evidence="1">Belongs to the FGGY kinase family.</text>
</comment>
<evidence type="ECO:0000313" key="7">
    <source>
        <dbReference type="EMBL" id="MBD3689720.1"/>
    </source>
</evidence>
<dbReference type="SUPFAM" id="SSF53067">
    <property type="entry name" value="Actin-like ATPase domain"/>
    <property type="match status" value="2"/>
</dbReference>
<reference evidence="7 8" key="1">
    <citation type="submission" date="2020-08" db="EMBL/GenBank/DDBJ databases">
        <title>Winkia gen. nov., sp. nov., isolated from faeces of the Anser albifrons in China.</title>
        <authorList>
            <person name="Liu Q."/>
        </authorList>
    </citation>
    <scope>NUCLEOTIDE SEQUENCE [LARGE SCALE GENOMIC DNA]</scope>
    <source>
        <strain evidence="7 8">C62</strain>
    </source>
</reference>
<dbReference type="Gene3D" id="3.30.420.40">
    <property type="match status" value="2"/>
</dbReference>
<gene>
    <name evidence="7" type="ORF">H8R10_05705</name>
</gene>
<evidence type="ECO:0000259" key="6">
    <source>
        <dbReference type="Pfam" id="PF02782"/>
    </source>
</evidence>
<dbReference type="Pfam" id="PF02782">
    <property type="entry name" value="FGGY_C"/>
    <property type="match status" value="1"/>
</dbReference>